<feature type="region of interest" description="Disordered" evidence="1">
    <location>
        <begin position="1"/>
        <end position="51"/>
    </location>
</feature>
<feature type="compositionally biased region" description="Low complexity" evidence="1">
    <location>
        <begin position="14"/>
        <end position="37"/>
    </location>
</feature>
<feature type="compositionally biased region" description="Pro residues" evidence="1">
    <location>
        <begin position="1"/>
        <end position="10"/>
    </location>
</feature>
<accession>A0AAE1DRW7</accession>
<name>A0AAE1DRW7_9GAST</name>
<evidence type="ECO:0000256" key="1">
    <source>
        <dbReference type="SAM" id="MobiDB-lite"/>
    </source>
</evidence>
<dbReference type="Proteomes" id="UP001283361">
    <property type="component" value="Unassembled WGS sequence"/>
</dbReference>
<organism evidence="2 3">
    <name type="scientific">Elysia crispata</name>
    <name type="common">lettuce slug</name>
    <dbReference type="NCBI Taxonomy" id="231223"/>
    <lineage>
        <taxon>Eukaryota</taxon>
        <taxon>Metazoa</taxon>
        <taxon>Spiralia</taxon>
        <taxon>Lophotrochozoa</taxon>
        <taxon>Mollusca</taxon>
        <taxon>Gastropoda</taxon>
        <taxon>Heterobranchia</taxon>
        <taxon>Euthyneura</taxon>
        <taxon>Panpulmonata</taxon>
        <taxon>Sacoglossa</taxon>
        <taxon>Placobranchoidea</taxon>
        <taxon>Plakobranchidae</taxon>
        <taxon>Elysia</taxon>
    </lineage>
</organism>
<dbReference type="AlphaFoldDB" id="A0AAE1DRW7"/>
<gene>
    <name evidence="2" type="ORF">RRG08_032002</name>
</gene>
<evidence type="ECO:0000313" key="3">
    <source>
        <dbReference type="Proteomes" id="UP001283361"/>
    </source>
</evidence>
<proteinExistence type="predicted"/>
<dbReference type="EMBL" id="JAWDGP010002710">
    <property type="protein sequence ID" value="KAK3780527.1"/>
    <property type="molecule type" value="Genomic_DNA"/>
</dbReference>
<sequence length="94" mass="9975">MYTPHAPRPTPEVSSSTQPPTTAPPGLSAPSSAAPGSRTVKPGARVDDVMPPQVVTSLSCRRQDRLTGPLQVILRPDVCLNRAVRSLRPFPPSP</sequence>
<evidence type="ECO:0000313" key="2">
    <source>
        <dbReference type="EMBL" id="KAK3780527.1"/>
    </source>
</evidence>
<keyword evidence="3" id="KW-1185">Reference proteome</keyword>
<protein>
    <submittedName>
        <fullName evidence="2">Uncharacterized protein</fullName>
    </submittedName>
</protein>
<comment type="caution">
    <text evidence="2">The sequence shown here is derived from an EMBL/GenBank/DDBJ whole genome shotgun (WGS) entry which is preliminary data.</text>
</comment>
<reference evidence="2" key="1">
    <citation type="journal article" date="2023" name="G3 (Bethesda)">
        <title>A reference genome for the long-term kleptoplast-retaining sea slug Elysia crispata morphotype clarki.</title>
        <authorList>
            <person name="Eastman K.E."/>
            <person name="Pendleton A.L."/>
            <person name="Shaikh M.A."/>
            <person name="Suttiyut T."/>
            <person name="Ogas R."/>
            <person name="Tomko P."/>
            <person name="Gavelis G."/>
            <person name="Widhalm J.R."/>
            <person name="Wisecaver J.H."/>
        </authorList>
    </citation>
    <scope>NUCLEOTIDE SEQUENCE</scope>
    <source>
        <strain evidence="2">ECLA1</strain>
    </source>
</reference>